<evidence type="ECO:0000259" key="10">
    <source>
        <dbReference type="PROSITE" id="PS50893"/>
    </source>
</evidence>
<dbReference type="InterPro" id="IPR000742">
    <property type="entry name" value="EGF"/>
</dbReference>
<evidence type="ECO:0000256" key="4">
    <source>
        <dbReference type="ARBA" id="ARBA00022989"/>
    </source>
</evidence>
<protein>
    <submittedName>
        <fullName evidence="11">ABC-2 type transporter-domain-containing protein</fullName>
    </submittedName>
</protein>
<feature type="transmembrane region" description="Helical" evidence="8">
    <location>
        <begin position="939"/>
        <end position="966"/>
    </location>
</feature>
<dbReference type="Pfam" id="PF00005">
    <property type="entry name" value="ABC_tran"/>
    <property type="match status" value="1"/>
</dbReference>
<dbReference type="Pfam" id="PF19055">
    <property type="entry name" value="ABC2_membrane_7"/>
    <property type="match status" value="1"/>
</dbReference>
<feature type="transmembrane region" description="Helical" evidence="8">
    <location>
        <begin position="910"/>
        <end position="932"/>
    </location>
</feature>
<dbReference type="GO" id="GO:0016020">
    <property type="term" value="C:membrane"/>
    <property type="evidence" value="ECO:0007669"/>
    <property type="project" value="UniProtKB-SubCell"/>
</dbReference>
<keyword evidence="6" id="KW-0245">EGF-like domain</keyword>
<dbReference type="InterPro" id="IPR003439">
    <property type="entry name" value="ABC_transporter-like_ATP-bd"/>
</dbReference>
<dbReference type="InterPro" id="IPR050352">
    <property type="entry name" value="ABCG_transporters"/>
</dbReference>
<keyword evidence="4 8" id="KW-1133">Transmembrane helix</keyword>
<sequence length="1050" mass="112623">MSSSSSTSPSATVTPVFPGAQPTPGANCPVCPTCFTCASEGCLNFGECQPTGTCKCPAGLAGKDCGLAACNSTNVLPELRSARPDRSECQCDDGFAGINCNQCLRDEACVSNAGVPMNERRDGDRRVCNRTPRVYKKHQMQCEINAPLVKGTFPDLMEVTLARNMDTKSGYASIWYKKVLQFSCQFSECTPSIQYENLDRKLPLADVWKCSKIQCKCIPRTAMCGGGGLLDLTPLISKVPGPLELNCPLLSGNGSVPLAKVSERQVNGRMVRDWADGAKCQFKLGGEFDALMQGGLPLENCLSGECAYAADAPLAISTGSGAGALLSQLSVGEMAGIGAVAVLVLAVLVALLCGKRQRDAYRRIPVPMPPAGMTYSVAHLDYQVGDKQVLSEVSAKFPAKTLTAIMGPSGAGKSGSITADFMLDGEPIRAGNKKLRHSIGFVDQEDTLWFVANTRLPESMMHVEKEKVVEQVLADLNIAHIRGTRIGGAGVFRGISGGERRRVSIACELVTHEPTSGLDSYNAHKLLESLATLAHKHSKTIICTIHQPRSDVYNLFDSVLLLARGRILYHGPAKAAQHYFARQGRPCPPQYNVADHLLDVAMDDAVQPMVGTVRDSLMVDAQTDAGLMLLSSGNAESDGRRVESPTAQDTTADNAERPQTMVWNVPVWDAADHAHESESVVTRVETVEMHAMTTGAATAGVSMAALANGGGESTARRRSVSSATSLSVVGGNGSATGSTTNLNSSSSSNNKTAPLPPSKSSTTAASVETYQVSYLTQVMQLLGRNARCLIRNPRLLIGHNVLAIVLGLVIGFLYKGTPMTIAGLQNRLGSVFFIQSLVAFSSLSALGGIAEERLLFMRERGNASYKPSAYFISKMMLDVVPLRILPIILMGSIAYFLIGFQLTVMHYIRYIAVLILFSAISALLCMAIGVLLRDVALANLVAAISTLFFMLFGGILINANAIAWYLRWIQYLSFFRWATEALAVNEIEGLIVEDKLSGIDVRVSGSLILEQVFGYQPGSYLRDLLVLVGIDVVLVVAVGVLIAWRLREVR</sequence>
<proteinExistence type="predicted"/>
<evidence type="ECO:0000256" key="6">
    <source>
        <dbReference type="PROSITE-ProRule" id="PRU00076"/>
    </source>
</evidence>
<dbReference type="InterPro" id="IPR017871">
    <property type="entry name" value="ABC_transporter-like_CS"/>
</dbReference>
<evidence type="ECO:0000256" key="8">
    <source>
        <dbReference type="SAM" id="Phobius"/>
    </source>
</evidence>
<keyword evidence="5 8" id="KW-0472">Membrane</keyword>
<dbReference type="GO" id="GO:0016887">
    <property type="term" value="F:ATP hydrolysis activity"/>
    <property type="evidence" value="ECO:0007669"/>
    <property type="project" value="InterPro"/>
</dbReference>
<dbReference type="GO" id="GO:0005524">
    <property type="term" value="F:ATP binding"/>
    <property type="evidence" value="ECO:0007669"/>
    <property type="project" value="InterPro"/>
</dbReference>
<dbReference type="Proteomes" id="UP000193411">
    <property type="component" value="Unassembled WGS sequence"/>
</dbReference>
<feature type="transmembrane region" description="Helical" evidence="8">
    <location>
        <begin position="795"/>
        <end position="816"/>
    </location>
</feature>
<keyword evidence="3 8" id="KW-0812">Transmembrane</keyword>
<evidence type="ECO:0000256" key="7">
    <source>
        <dbReference type="SAM" id="MobiDB-lite"/>
    </source>
</evidence>
<dbReference type="PANTHER" id="PTHR48041">
    <property type="entry name" value="ABC TRANSPORTER G FAMILY MEMBER 28"/>
    <property type="match status" value="1"/>
</dbReference>
<feature type="domain" description="ABC transporter" evidence="10">
    <location>
        <begin position="375"/>
        <end position="589"/>
    </location>
</feature>
<evidence type="ECO:0000256" key="2">
    <source>
        <dbReference type="ARBA" id="ARBA00022448"/>
    </source>
</evidence>
<feature type="region of interest" description="Disordered" evidence="7">
    <location>
        <begin position="710"/>
        <end position="762"/>
    </location>
</feature>
<feature type="domain" description="EGF-like" evidence="9">
    <location>
        <begin position="35"/>
        <end position="66"/>
    </location>
</feature>
<dbReference type="STRING" id="765915.A0A1Y2HQ71"/>
<dbReference type="InterPro" id="IPR043926">
    <property type="entry name" value="ABCG_dom"/>
</dbReference>
<feature type="region of interest" description="Disordered" evidence="7">
    <location>
        <begin position="632"/>
        <end position="656"/>
    </location>
</feature>
<reference evidence="11 12" key="1">
    <citation type="submission" date="2016-07" db="EMBL/GenBank/DDBJ databases">
        <title>Pervasive Adenine N6-methylation of Active Genes in Fungi.</title>
        <authorList>
            <consortium name="DOE Joint Genome Institute"/>
            <person name="Mondo S.J."/>
            <person name="Dannebaum R.O."/>
            <person name="Kuo R.C."/>
            <person name="Labutti K."/>
            <person name="Haridas S."/>
            <person name="Kuo A."/>
            <person name="Salamov A."/>
            <person name="Ahrendt S.R."/>
            <person name="Lipzen A."/>
            <person name="Sullivan W."/>
            <person name="Andreopoulos W.B."/>
            <person name="Clum A."/>
            <person name="Lindquist E."/>
            <person name="Daum C."/>
            <person name="Ramamoorthy G.K."/>
            <person name="Gryganskyi A."/>
            <person name="Culley D."/>
            <person name="Magnuson J.K."/>
            <person name="James T.Y."/>
            <person name="O'Malley M.A."/>
            <person name="Stajich J.E."/>
            <person name="Spatafora J.W."/>
            <person name="Visel A."/>
            <person name="Grigoriev I.V."/>
        </authorList>
    </citation>
    <scope>NUCLEOTIDE SEQUENCE [LARGE SCALE GENOMIC DNA]</scope>
    <source>
        <strain evidence="11 12">PL171</strain>
    </source>
</reference>
<keyword evidence="12" id="KW-1185">Reference proteome</keyword>
<evidence type="ECO:0000313" key="11">
    <source>
        <dbReference type="EMBL" id="ORZ36730.1"/>
    </source>
</evidence>
<feature type="transmembrane region" description="Helical" evidence="8">
    <location>
        <begin position="1024"/>
        <end position="1044"/>
    </location>
</feature>
<dbReference type="PROSITE" id="PS00022">
    <property type="entry name" value="EGF_1"/>
    <property type="match status" value="1"/>
</dbReference>
<dbReference type="InterPro" id="IPR027417">
    <property type="entry name" value="P-loop_NTPase"/>
</dbReference>
<evidence type="ECO:0000313" key="12">
    <source>
        <dbReference type="Proteomes" id="UP000193411"/>
    </source>
</evidence>
<evidence type="ECO:0000259" key="9">
    <source>
        <dbReference type="PROSITE" id="PS50026"/>
    </source>
</evidence>
<gene>
    <name evidence="11" type="ORF">BCR44DRAFT_1431688</name>
</gene>
<feature type="transmembrane region" description="Helical" evidence="8">
    <location>
        <begin position="884"/>
        <end position="904"/>
    </location>
</feature>
<feature type="disulfide bond" evidence="6">
    <location>
        <begin position="56"/>
        <end position="65"/>
    </location>
</feature>
<keyword evidence="2" id="KW-0813">Transport</keyword>
<comment type="caution">
    <text evidence="6">Lacks conserved residue(s) required for the propagation of feature annotation.</text>
</comment>
<dbReference type="OrthoDB" id="66620at2759"/>
<dbReference type="Pfam" id="PF01061">
    <property type="entry name" value="ABC2_membrane"/>
    <property type="match status" value="1"/>
</dbReference>
<dbReference type="InterPro" id="IPR013525">
    <property type="entry name" value="ABC2_TM"/>
</dbReference>
<comment type="subcellular location">
    <subcellularLocation>
        <location evidence="1">Membrane</location>
        <topology evidence="1">Multi-pass membrane protein</topology>
    </subcellularLocation>
</comment>
<dbReference type="PROSITE" id="PS50893">
    <property type="entry name" value="ABC_TRANSPORTER_2"/>
    <property type="match status" value="1"/>
</dbReference>
<feature type="compositionally biased region" description="Low complexity" evidence="7">
    <location>
        <begin position="720"/>
        <end position="752"/>
    </location>
</feature>
<name>A0A1Y2HQ71_9FUNG</name>
<evidence type="ECO:0000256" key="5">
    <source>
        <dbReference type="ARBA" id="ARBA00023136"/>
    </source>
</evidence>
<dbReference type="EMBL" id="MCFL01000015">
    <property type="protein sequence ID" value="ORZ36730.1"/>
    <property type="molecule type" value="Genomic_DNA"/>
</dbReference>
<keyword evidence="6" id="KW-1015">Disulfide bond</keyword>
<comment type="caution">
    <text evidence="11">The sequence shown here is derived from an EMBL/GenBank/DDBJ whole genome shotgun (WGS) entry which is preliminary data.</text>
</comment>
<dbReference type="PANTHER" id="PTHR48041:SF2">
    <property type="entry name" value="ATP-DEPENDENT PERMEASE-RELATED"/>
    <property type="match status" value="1"/>
</dbReference>
<organism evidence="11 12">
    <name type="scientific">Catenaria anguillulae PL171</name>
    <dbReference type="NCBI Taxonomy" id="765915"/>
    <lineage>
        <taxon>Eukaryota</taxon>
        <taxon>Fungi</taxon>
        <taxon>Fungi incertae sedis</taxon>
        <taxon>Blastocladiomycota</taxon>
        <taxon>Blastocladiomycetes</taxon>
        <taxon>Blastocladiales</taxon>
        <taxon>Catenariaceae</taxon>
        <taxon>Catenaria</taxon>
    </lineage>
</organism>
<dbReference type="PROSITE" id="PS00211">
    <property type="entry name" value="ABC_TRANSPORTER_1"/>
    <property type="match status" value="1"/>
</dbReference>
<dbReference type="SUPFAM" id="SSF52540">
    <property type="entry name" value="P-loop containing nucleoside triphosphate hydrolases"/>
    <property type="match status" value="1"/>
</dbReference>
<accession>A0A1Y2HQ71</accession>
<evidence type="ECO:0000256" key="1">
    <source>
        <dbReference type="ARBA" id="ARBA00004141"/>
    </source>
</evidence>
<evidence type="ECO:0000256" key="3">
    <source>
        <dbReference type="ARBA" id="ARBA00022692"/>
    </source>
</evidence>
<dbReference type="AlphaFoldDB" id="A0A1Y2HQ71"/>
<feature type="transmembrane region" description="Helical" evidence="8">
    <location>
        <begin position="828"/>
        <end position="850"/>
    </location>
</feature>
<dbReference type="PROSITE" id="PS50026">
    <property type="entry name" value="EGF_3"/>
    <property type="match status" value="1"/>
</dbReference>
<dbReference type="GO" id="GO:0140359">
    <property type="term" value="F:ABC-type transporter activity"/>
    <property type="evidence" value="ECO:0007669"/>
    <property type="project" value="InterPro"/>
</dbReference>
<feature type="transmembrane region" description="Helical" evidence="8">
    <location>
        <begin position="334"/>
        <end position="353"/>
    </location>
</feature>
<dbReference type="Gene3D" id="3.40.50.300">
    <property type="entry name" value="P-loop containing nucleotide triphosphate hydrolases"/>
    <property type="match status" value="1"/>
</dbReference>